<dbReference type="RefSeq" id="WP_003054710.1">
    <property type="nucleotide sequence ID" value="NZ_AAUJ02000001.1"/>
</dbReference>
<dbReference type="OrthoDB" id="9800503at2"/>
<name>B7WRR5_COMTK</name>
<dbReference type="eggNOG" id="COG4118">
    <property type="taxonomic scope" value="Bacteria"/>
</dbReference>
<accession>B7WRR5</accession>
<sequence length="90" mass="9991">MQSIGIYEAKSRFSALVEMVEQGEEVRITRHGKEVVRMLPMRRKPVITDEQIARELEQISALQQTVKAPAAATTASDSITGLRHTGRSQA</sequence>
<dbReference type="SUPFAM" id="SSF143120">
    <property type="entry name" value="YefM-like"/>
    <property type="match status" value="1"/>
</dbReference>
<dbReference type="Pfam" id="PF02604">
    <property type="entry name" value="PhdYeFM_antitox"/>
    <property type="match status" value="1"/>
</dbReference>
<evidence type="ECO:0000256" key="3">
    <source>
        <dbReference type="SAM" id="MobiDB-lite"/>
    </source>
</evidence>
<comment type="function">
    <text evidence="2">Antitoxin component of a type II toxin-antitoxin (TA) system.</text>
</comment>
<dbReference type="NCBIfam" id="TIGR01552">
    <property type="entry name" value="phd_fam"/>
    <property type="match status" value="1"/>
</dbReference>
<dbReference type="Proteomes" id="UP000003039">
    <property type="component" value="Unassembled WGS sequence"/>
</dbReference>
<evidence type="ECO:0000313" key="4">
    <source>
        <dbReference type="EMBL" id="EED67250.1"/>
    </source>
</evidence>
<organism evidence="4 5">
    <name type="scientific">Comamonas testosteroni (strain DSM 14576 / KF-1)</name>
    <name type="common">Pseudomonas testosteroni</name>
    <dbReference type="NCBI Taxonomy" id="399795"/>
    <lineage>
        <taxon>Bacteria</taxon>
        <taxon>Pseudomonadati</taxon>
        <taxon>Pseudomonadota</taxon>
        <taxon>Betaproteobacteria</taxon>
        <taxon>Burkholderiales</taxon>
        <taxon>Comamonadaceae</taxon>
        <taxon>Comamonas</taxon>
    </lineage>
</organism>
<dbReference type="AlphaFoldDB" id="B7WRR5"/>
<dbReference type="InterPro" id="IPR036165">
    <property type="entry name" value="YefM-like_sf"/>
</dbReference>
<evidence type="ECO:0000256" key="2">
    <source>
        <dbReference type="RuleBase" id="RU362080"/>
    </source>
</evidence>
<dbReference type="InterPro" id="IPR006442">
    <property type="entry name" value="Antitoxin_Phd/YefM"/>
</dbReference>
<protein>
    <recommendedName>
        <fullName evidence="2">Antitoxin</fullName>
    </recommendedName>
</protein>
<gene>
    <name evidence="4" type="ORF">CtesDRAFT_PD2196</name>
</gene>
<proteinExistence type="inferred from homology"/>
<dbReference type="Gene3D" id="3.40.1620.10">
    <property type="entry name" value="YefM-like domain"/>
    <property type="match status" value="1"/>
</dbReference>
<evidence type="ECO:0000313" key="5">
    <source>
        <dbReference type="Proteomes" id="UP000003039"/>
    </source>
</evidence>
<comment type="similarity">
    <text evidence="1 2">Belongs to the phD/YefM antitoxin family.</text>
</comment>
<reference evidence="4 5" key="1">
    <citation type="journal article" date="2004" name="Appl. Environ. Microbiol.">
        <title>Mineralization of individual congeners of linear alkylbenzenesulfonate by defined pairs of heterotrophic bacteria.</title>
        <authorList>
            <person name="Schleheck D."/>
            <person name="Knepper T.P."/>
            <person name="Fischer K."/>
            <person name="Cook A.M."/>
        </authorList>
    </citation>
    <scope>NUCLEOTIDE SEQUENCE [LARGE SCALE GENOMIC DNA]</scope>
    <source>
        <strain evidence="5">DSM 14576 / KF-1</strain>
    </source>
</reference>
<evidence type="ECO:0000256" key="1">
    <source>
        <dbReference type="ARBA" id="ARBA00009981"/>
    </source>
</evidence>
<dbReference type="EMBL" id="AAUJ02000001">
    <property type="protein sequence ID" value="EED67250.1"/>
    <property type="molecule type" value="Genomic_DNA"/>
</dbReference>
<feature type="region of interest" description="Disordered" evidence="3">
    <location>
        <begin position="69"/>
        <end position="90"/>
    </location>
</feature>
<comment type="caution">
    <text evidence="4">The sequence shown here is derived from an EMBL/GenBank/DDBJ whole genome shotgun (WGS) entry which is preliminary data.</text>
</comment>